<keyword evidence="1" id="KW-0812">Transmembrane</keyword>
<comment type="caution">
    <text evidence="2">The sequence shown here is derived from an EMBL/GenBank/DDBJ whole genome shotgun (WGS) entry which is preliminary data.</text>
</comment>
<reference evidence="2 3" key="1">
    <citation type="submission" date="2020-08" db="EMBL/GenBank/DDBJ databases">
        <title>Genomic Encyclopedia of Type Strains, Phase IV (KMG-IV): sequencing the most valuable type-strain genomes for metagenomic binning, comparative biology and taxonomic classification.</title>
        <authorList>
            <person name="Goeker M."/>
        </authorList>
    </citation>
    <scope>NUCLEOTIDE SEQUENCE [LARGE SCALE GENOMIC DNA]</scope>
    <source>
        <strain evidence="2 3">DSM 29007</strain>
    </source>
</reference>
<organism evidence="2 3">
    <name type="scientific">Longimicrobium terrae</name>
    <dbReference type="NCBI Taxonomy" id="1639882"/>
    <lineage>
        <taxon>Bacteria</taxon>
        <taxon>Pseudomonadati</taxon>
        <taxon>Gemmatimonadota</taxon>
        <taxon>Longimicrobiia</taxon>
        <taxon>Longimicrobiales</taxon>
        <taxon>Longimicrobiaceae</taxon>
        <taxon>Longimicrobium</taxon>
    </lineage>
</organism>
<evidence type="ECO:0000256" key="1">
    <source>
        <dbReference type="SAM" id="Phobius"/>
    </source>
</evidence>
<proteinExistence type="predicted"/>
<protein>
    <submittedName>
        <fullName evidence="2">Heme A synthase</fullName>
    </submittedName>
</protein>
<feature type="transmembrane region" description="Helical" evidence="1">
    <location>
        <begin position="105"/>
        <end position="124"/>
    </location>
</feature>
<name>A0A841GWH9_9BACT</name>
<dbReference type="AlphaFoldDB" id="A0A841GWH9"/>
<keyword evidence="1" id="KW-1133">Transmembrane helix</keyword>
<keyword evidence="1" id="KW-0472">Membrane</keyword>
<gene>
    <name evidence="2" type="ORF">HNQ61_001110</name>
</gene>
<accession>A0A841GWH9</accession>
<evidence type="ECO:0000313" key="2">
    <source>
        <dbReference type="EMBL" id="MBB6069495.1"/>
    </source>
</evidence>
<sequence length="142" mass="15131">MQNMLFHAHSGLRYLVLLAGVVALVVLLLGFMQRRPYKGLSRGAASAFMGLLHLQFVLGIILVITGIWYGALIGHMFMMFIAVGVFTGMAGYAKRQTDDHKAHGIALAGVVLTLALIAAGIMSIRPGIFASSGHPSARSAPR</sequence>
<keyword evidence="3" id="KW-1185">Reference proteome</keyword>
<dbReference type="RefSeq" id="WP_170037513.1">
    <property type="nucleotide sequence ID" value="NZ_JABDTL010000002.1"/>
</dbReference>
<feature type="transmembrane region" description="Helical" evidence="1">
    <location>
        <begin position="12"/>
        <end position="32"/>
    </location>
</feature>
<dbReference type="Proteomes" id="UP000582837">
    <property type="component" value="Unassembled WGS sequence"/>
</dbReference>
<feature type="transmembrane region" description="Helical" evidence="1">
    <location>
        <begin position="75"/>
        <end position="93"/>
    </location>
</feature>
<dbReference type="EMBL" id="JACHIA010000002">
    <property type="protein sequence ID" value="MBB6069495.1"/>
    <property type="molecule type" value="Genomic_DNA"/>
</dbReference>
<feature type="transmembrane region" description="Helical" evidence="1">
    <location>
        <begin position="44"/>
        <end position="69"/>
    </location>
</feature>
<evidence type="ECO:0000313" key="3">
    <source>
        <dbReference type="Proteomes" id="UP000582837"/>
    </source>
</evidence>